<evidence type="ECO:0000256" key="10">
    <source>
        <dbReference type="ARBA" id="ARBA00069168"/>
    </source>
</evidence>
<comment type="subunit">
    <text evidence="9">Interacts with LGALS1 and laminin.</text>
</comment>
<proteinExistence type="predicted"/>
<accession>A0A8C6XF77</accession>
<keyword evidence="4" id="KW-0677">Repeat</keyword>
<evidence type="ECO:0000256" key="11">
    <source>
        <dbReference type="PROSITE-ProRule" id="PRU00196"/>
    </source>
</evidence>
<feature type="disulfide bond" evidence="11">
    <location>
        <begin position="266"/>
        <end position="330"/>
    </location>
</feature>
<sequence>SAAILLFCLSSALPVLQGNPTFVTKPPEIRLSNGPNHCAGRVEILHEKLWGTICDDDWDIDDAKVVCQYLGCGNALSAPHGSRYGPGGNPIWLDGVNCTGSETAISKCPAKHGEHDCNHSEDAGVVCAELRLVDGSTRCAGRVEVYHNKEWGTVCGADWDLNDANVVCRELECGTALKATGGAQFGQGSGTIWLDRVNCTGKEAFLNECLKRPWGEHSCDHSNDASVECSVTLTISEPNKVRLVNGTSRCSGRVEVLHNQQWGTVCDDGWELTNAQVVCRELGCGIALAAPQGAKFGQGNDPIWLDDVKCKGTEAALHDCRLKSWGEHNCNHGEDAGAVCSGVTPLVNGSSHCSGRVEIFHDQQEMGCGVALRARREAYFGQGTGPIWLDDVNCQGTENFLSQCTASAWGTNNCHHGEDAGVEFNMEET</sequence>
<dbReference type="InterPro" id="IPR036772">
    <property type="entry name" value="SRCR-like_dom_sf"/>
</dbReference>
<evidence type="ECO:0000256" key="6">
    <source>
        <dbReference type="ARBA" id="ARBA00023170"/>
    </source>
</evidence>
<dbReference type="SMART" id="SM00202">
    <property type="entry name" value="SR"/>
    <property type="match status" value="4"/>
</dbReference>
<dbReference type="PROSITE" id="PS50287">
    <property type="entry name" value="SRCR_2"/>
    <property type="match status" value="4"/>
</dbReference>
<dbReference type="GO" id="GO:0031638">
    <property type="term" value="P:zymogen activation"/>
    <property type="evidence" value="ECO:0007669"/>
    <property type="project" value="TreeGrafter"/>
</dbReference>
<keyword evidence="6" id="KW-0675">Receptor</keyword>
<dbReference type="PRINTS" id="PR00258">
    <property type="entry name" value="SPERACTRCPTR"/>
</dbReference>
<feature type="signal peptide" evidence="12">
    <location>
        <begin position="1"/>
        <end position="18"/>
    </location>
</feature>
<organism evidence="14 15">
    <name type="scientific">Naja naja</name>
    <name type="common">Indian cobra</name>
    <dbReference type="NCBI Taxonomy" id="35670"/>
    <lineage>
        <taxon>Eukaryota</taxon>
        <taxon>Metazoa</taxon>
        <taxon>Chordata</taxon>
        <taxon>Craniata</taxon>
        <taxon>Vertebrata</taxon>
        <taxon>Euteleostomi</taxon>
        <taxon>Lepidosauria</taxon>
        <taxon>Squamata</taxon>
        <taxon>Bifurcata</taxon>
        <taxon>Unidentata</taxon>
        <taxon>Episquamata</taxon>
        <taxon>Toxicofera</taxon>
        <taxon>Serpentes</taxon>
        <taxon>Colubroidea</taxon>
        <taxon>Elapidae</taxon>
        <taxon>Elapinae</taxon>
        <taxon>Naja</taxon>
    </lineage>
</organism>
<keyword evidence="7" id="KW-0325">Glycoprotein</keyword>
<dbReference type="FunFam" id="3.10.250.10:FF:000007">
    <property type="entry name" value="Soluble scavenger receptor cysteine-rich domain-containing protein SSC5D"/>
    <property type="match status" value="2"/>
</dbReference>
<keyword evidence="5 11" id="KW-1015">Disulfide bond</keyword>
<keyword evidence="3 12" id="KW-0732">Signal</keyword>
<feature type="disulfide bond" evidence="11">
    <location>
        <begin position="279"/>
        <end position="340"/>
    </location>
</feature>
<evidence type="ECO:0000256" key="5">
    <source>
        <dbReference type="ARBA" id="ARBA00023157"/>
    </source>
</evidence>
<evidence type="ECO:0000256" key="1">
    <source>
        <dbReference type="ARBA" id="ARBA00004613"/>
    </source>
</evidence>
<evidence type="ECO:0000313" key="15">
    <source>
        <dbReference type="Proteomes" id="UP000694559"/>
    </source>
</evidence>
<feature type="disulfide bond" evidence="11">
    <location>
        <begin position="168"/>
        <end position="229"/>
    </location>
</feature>
<dbReference type="FunFam" id="3.10.250.10:FF:000002">
    <property type="entry name" value="Scavenger receptor cysteine-rich type 1 protein M130"/>
    <property type="match status" value="1"/>
</dbReference>
<feature type="chain" id="PRO_5034133782" description="Soluble scavenger receptor cysteine-rich domain-containing protein SSC5D" evidence="12">
    <location>
        <begin position="19"/>
        <end position="429"/>
    </location>
</feature>
<feature type="domain" description="SRCR" evidence="13">
    <location>
        <begin position="241"/>
        <end position="341"/>
    </location>
</feature>
<keyword evidence="15" id="KW-1185">Reference proteome</keyword>
<dbReference type="GO" id="GO:0005615">
    <property type="term" value="C:extracellular space"/>
    <property type="evidence" value="ECO:0007669"/>
    <property type="project" value="TreeGrafter"/>
</dbReference>
<evidence type="ECO:0000256" key="9">
    <source>
        <dbReference type="ARBA" id="ARBA00064153"/>
    </source>
</evidence>
<reference evidence="14" key="2">
    <citation type="submission" date="2025-09" db="UniProtKB">
        <authorList>
            <consortium name="Ensembl"/>
        </authorList>
    </citation>
    <scope>IDENTIFICATION</scope>
</reference>
<feature type="domain" description="SRCR" evidence="13">
    <location>
        <begin position="364"/>
        <end position="425"/>
    </location>
</feature>
<feature type="disulfide bond" evidence="11">
    <location>
        <begin position="310"/>
        <end position="320"/>
    </location>
</feature>
<evidence type="ECO:0000256" key="7">
    <source>
        <dbReference type="ARBA" id="ARBA00023180"/>
    </source>
</evidence>
<comment type="function">
    <text evidence="8">Binds to extracellular matrix proteins. Binds to pathogen-associated molecular patterns (PAMPs) present on the cell walls of Gram-positive and Gram-negative bacteria and fungi, behaving as a pattern recognition receptor (PRR). Induces bacterial and fungal aggregation and subsequent inhibition of PAMP-induced cytokine release. Does not possess intrinsic bactericidal activity. May play a role in the innate defense and homeostasis of certain epithelial surfaces.</text>
</comment>
<dbReference type="Gene3D" id="3.10.250.10">
    <property type="entry name" value="SRCR-like domain"/>
    <property type="match status" value="4"/>
</dbReference>
<protein>
    <recommendedName>
        <fullName evidence="10">Soluble scavenger receptor cysteine-rich domain-containing protein SSC5D</fullName>
    </recommendedName>
</protein>
<dbReference type="AlphaFoldDB" id="A0A8C6XF77"/>
<feature type="domain" description="SRCR" evidence="13">
    <location>
        <begin position="29"/>
        <end position="128"/>
    </location>
</feature>
<dbReference type="PANTHER" id="PTHR48071:SF15">
    <property type="entry name" value="SRCR DOMAIN-CONTAINING PROTEIN"/>
    <property type="match status" value="1"/>
</dbReference>
<dbReference type="Pfam" id="PF00530">
    <property type="entry name" value="SRCR"/>
    <property type="match status" value="4"/>
</dbReference>
<evidence type="ECO:0000313" key="14">
    <source>
        <dbReference type="Ensembl" id="ENSNNAP00000013558.1"/>
    </source>
</evidence>
<evidence type="ECO:0000259" key="13">
    <source>
        <dbReference type="PROSITE" id="PS50287"/>
    </source>
</evidence>
<evidence type="ECO:0000256" key="3">
    <source>
        <dbReference type="ARBA" id="ARBA00022729"/>
    </source>
</evidence>
<dbReference type="GO" id="GO:0004252">
    <property type="term" value="F:serine-type endopeptidase activity"/>
    <property type="evidence" value="ECO:0007669"/>
    <property type="project" value="TreeGrafter"/>
</dbReference>
<feature type="disulfide bond" evidence="11">
    <location>
        <begin position="155"/>
        <end position="219"/>
    </location>
</feature>
<comment type="subcellular location">
    <subcellularLocation>
        <location evidence="1">Secreted</location>
    </subcellularLocation>
</comment>
<feature type="disulfide bond" evidence="11">
    <location>
        <begin position="199"/>
        <end position="209"/>
    </location>
</feature>
<evidence type="ECO:0000256" key="12">
    <source>
        <dbReference type="SAM" id="SignalP"/>
    </source>
</evidence>
<dbReference type="InterPro" id="IPR001190">
    <property type="entry name" value="SRCR"/>
</dbReference>
<reference evidence="14" key="1">
    <citation type="submission" date="2025-08" db="UniProtKB">
        <authorList>
            <consortium name="Ensembl"/>
        </authorList>
    </citation>
    <scope>IDENTIFICATION</scope>
</reference>
<feature type="domain" description="SRCR" evidence="13">
    <location>
        <begin position="130"/>
        <end position="230"/>
    </location>
</feature>
<evidence type="ECO:0000256" key="8">
    <source>
        <dbReference type="ARBA" id="ARBA00058074"/>
    </source>
</evidence>
<keyword evidence="2" id="KW-0964">Secreted</keyword>
<dbReference type="Proteomes" id="UP000694559">
    <property type="component" value="Unplaced"/>
</dbReference>
<feature type="disulfide bond" evidence="11">
    <location>
        <begin position="98"/>
        <end position="108"/>
    </location>
</feature>
<dbReference type="PROSITE" id="PS00420">
    <property type="entry name" value="SRCR_1"/>
    <property type="match status" value="2"/>
</dbReference>
<evidence type="ECO:0000256" key="4">
    <source>
        <dbReference type="ARBA" id="ARBA00022737"/>
    </source>
</evidence>
<dbReference type="GO" id="GO:0005886">
    <property type="term" value="C:plasma membrane"/>
    <property type="evidence" value="ECO:0007669"/>
    <property type="project" value="TreeGrafter"/>
</dbReference>
<dbReference type="Ensembl" id="ENSNNAT00000014203.1">
    <property type="protein sequence ID" value="ENSNNAP00000013558.1"/>
    <property type="gene ID" value="ENSNNAG00000009112.1"/>
</dbReference>
<evidence type="ECO:0000256" key="2">
    <source>
        <dbReference type="ARBA" id="ARBA00022525"/>
    </source>
</evidence>
<dbReference type="PANTHER" id="PTHR48071">
    <property type="entry name" value="SRCR DOMAIN-CONTAINING PROTEIN"/>
    <property type="match status" value="1"/>
</dbReference>
<comment type="caution">
    <text evidence="11">Lacks conserved residue(s) required for the propagation of feature annotation.</text>
</comment>
<name>A0A8C6XF77_NAJNA</name>
<dbReference type="GeneTree" id="ENSGT00940000164475"/>
<feature type="disulfide bond" evidence="11">
    <location>
        <begin position="394"/>
        <end position="404"/>
    </location>
</feature>
<dbReference type="SUPFAM" id="SSF56487">
    <property type="entry name" value="SRCR-like"/>
    <property type="match status" value="4"/>
</dbReference>